<dbReference type="Pfam" id="PF11160">
    <property type="entry name" value="Hva1_TUDOR"/>
    <property type="match status" value="1"/>
</dbReference>
<dbReference type="InterPro" id="IPR021331">
    <property type="entry name" value="Hva1_TUDOR"/>
</dbReference>
<name>A0A031JRX0_9SPHN</name>
<dbReference type="eggNOG" id="ENOG5032YVA">
    <property type="taxonomic scope" value="Bacteria"/>
</dbReference>
<evidence type="ECO:0000313" key="3">
    <source>
        <dbReference type="Proteomes" id="UP000024329"/>
    </source>
</evidence>
<accession>A0A031JRX0</accession>
<feature type="domain" description="Hypervirulence associated protein TUDOR" evidence="1">
    <location>
        <begin position="8"/>
        <end position="69"/>
    </location>
</feature>
<comment type="caution">
    <text evidence="2">The sequence shown here is derived from an EMBL/GenBank/DDBJ whole genome shotgun (WGS) entry which is preliminary data.</text>
</comment>
<dbReference type="AlphaFoldDB" id="A0A031JRX0"/>
<gene>
    <name evidence="2" type="ORF">BV97_03981</name>
</gene>
<protein>
    <recommendedName>
        <fullName evidence="1">Hypervirulence associated protein TUDOR domain-containing protein</fullName>
    </recommendedName>
</protein>
<dbReference type="STRING" id="158500.BES08_17085"/>
<organism evidence="2 3">
    <name type="scientific">Novosphingobium resinovorum</name>
    <dbReference type="NCBI Taxonomy" id="158500"/>
    <lineage>
        <taxon>Bacteria</taxon>
        <taxon>Pseudomonadati</taxon>
        <taxon>Pseudomonadota</taxon>
        <taxon>Alphaproteobacteria</taxon>
        <taxon>Sphingomonadales</taxon>
        <taxon>Sphingomonadaceae</taxon>
        <taxon>Novosphingobium</taxon>
    </lineage>
</organism>
<sequence>MTATFRKGAQVSWNWGTGTATGHIAERFERRVSRTIEGKRIVRVGTSENPAYLVEQPDGGRALKRGSELHYA</sequence>
<dbReference type="RefSeq" id="WP_036528110.1">
    <property type="nucleotide sequence ID" value="NZ_JFYZ01000024.1"/>
</dbReference>
<reference evidence="2 3" key="1">
    <citation type="submission" date="2014-03" db="EMBL/GenBank/DDBJ databases">
        <title>Whole genome sequence of Novosphingobium resinovorum KF1.</title>
        <authorList>
            <person name="Gan H.M."/>
            <person name="Gan H.Y."/>
            <person name="Chew T.H."/>
            <person name="Savka M.A."/>
        </authorList>
    </citation>
    <scope>NUCLEOTIDE SEQUENCE [LARGE SCALE GENOMIC DNA]</scope>
    <source>
        <strain evidence="2 3">KF1</strain>
    </source>
</reference>
<evidence type="ECO:0000313" key="2">
    <source>
        <dbReference type="EMBL" id="EZP79543.1"/>
    </source>
</evidence>
<dbReference type="EMBL" id="JFYZ01000024">
    <property type="protein sequence ID" value="EZP79543.1"/>
    <property type="molecule type" value="Genomic_DNA"/>
</dbReference>
<proteinExistence type="predicted"/>
<dbReference type="PATRIC" id="fig|158500.4.peg.4052"/>
<evidence type="ECO:0000259" key="1">
    <source>
        <dbReference type="Pfam" id="PF11160"/>
    </source>
</evidence>
<dbReference type="Proteomes" id="UP000024329">
    <property type="component" value="Unassembled WGS sequence"/>
</dbReference>